<gene>
    <name evidence="2" type="primary">LOC108744082</name>
</gene>
<sequence>MSSYYDYVIASNNSVNDNKLNAKKARSMSHQFKQLLKPLFGALKKNNKNLEIEQQQTHYYTTEVEDNAANEALEQRLFEEIDCCGDFAGVPVFNSNGHLEVIPVARGQRYIPVHFAKTEAGTFFWTTVTTPDHDIVSIGDKNAICCHQEAELQVPCDRWAQA</sequence>
<dbReference type="OrthoDB" id="8190494at2759"/>
<dbReference type="Pfam" id="PF15952">
    <property type="entry name" value="ESM4"/>
    <property type="match status" value="1"/>
</dbReference>
<dbReference type="RefSeq" id="XP_018335174.1">
    <property type="nucleotide sequence ID" value="XM_018479672.2"/>
</dbReference>
<reference evidence="2" key="1">
    <citation type="submission" date="2025-08" db="UniProtKB">
        <authorList>
            <consortium name="RefSeq"/>
        </authorList>
    </citation>
    <scope>IDENTIFICATION</scope>
    <source>
        <tissue evidence="2">Entire body</tissue>
    </source>
</reference>
<dbReference type="Proteomes" id="UP000192223">
    <property type="component" value="Unplaced"/>
</dbReference>
<dbReference type="PANTHER" id="PTHR12254:SF0">
    <property type="entry name" value="BARBU-RELATED"/>
    <property type="match status" value="1"/>
</dbReference>
<evidence type="ECO:0000313" key="1">
    <source>
        <dbReference type="Proteomes" id="UP000192223"/>
    </source>
</evidence>
<dbReference type="GeneID" id="108744082"/>
<dbReference type="PANTHER" id="PTHR12254">
    <property type="entry name" value="ENHANCER OF SPLIT MALPHA PROTEIN"/>
    <property type="match status" value="1"/>
</dbReference>
<dbReference type="AlphaFoldDB" id="A0A1W4XGQ5"/>
<protein>
    <submittedName>
        <fullName evidence="2">Enhancer of split malpha protein-like</fullName>
    </submittedName>
</protein>
<keyword evidence="1" id="KW-1185">Reference proteome</keyword>
<proteinExistence type="predicted"/>
<dbReference type="InterPro" id="IPR029686">
    <property type="entry name" value="Malpha/m4/m2"/>
</dbReference>
<dbReference type="GO" id="GO:0007219">
    <property type="term" value="P:Notch signaling pathway"/>
    <property type="evidence" value="ECO:0007669"/>
    <property type="project" value="InterPro"/>
</dbReference>
<dbReference type="GO" id="GO:0007423">
    <property type="term" value="P:sensory organ development"/>
    <property type="evidence" value="ECO:0007669"/>
    <property type="project" value="InterPro"/>
</dbReference>
<evidence type="ECO:0000313" key="2">
    <source>
        <dbReference type="RefSeq" id="XP_018335174.1"/>
    </source>
</evidence>
<dbReference type="InParanoid" id="A0A1W4XGQ5"/>
<name>A0A1W4XGQ5_AGRPL</name>
<dbReference type="KEGG" id="apln:108744082"/>
<accession>A0A1W4XGQ5</accession>
<organism evidence="1 2">
    <name type="scientific">Agrilus planipennis</name>
    <name type="common">Emerald ash borer</name>
    <name type="synonym">Agrilus marcopoli</name>
    <dbReference type="NCBI Taxonomy" id="224129"/>
    <lineage>
        <taxon>Eukaryota</taxon>
        <taxon>Metazoa</taxon>
        <taxon>Ecdysozoa</taxon>
        <taxon>Arthropoda</taxon>
        <taxon>Hexapoda</taxon>
        <taxon>Insecta</taxon>
        <taxon>Pterygota</taxon>
        <taxon>Neoptera</taxon>
        <taxon>Endopterygota</taxon>
        <taxon>Coleoptera</taxon>
        <taxon>Polyphaga</taxon>
        <taxon>Elateriformia</taxon>
        <taxon>Buprestoidea</taxon>
        <taxon>Buprestidae</taxon>
        <taxon>Agrilinae</taxon>
        <taxon>Agrilus</taxon>
    </lineage>
</organism>